<accession>A0ABD3HHK5</accession>
<name>A0ABD3HHK5_9MARC</name>
<comment type="caution">
    <text evidence="1">The sequence shown here is derived from an EMBL/GenBank/DDBJ whole genome shotgun (WGS) entry which is preliminary data.</text>
</comment>
<gene>
    <name evidence="1" type="ORF">R1sor_004658</name>
</gene>
<organism evidence="1 2">
    <name type="scientific">Riccia sorocarpa</name>
    <dbReference type="NCBI Taxonomy" id="122646"/>
    <lineage>
        <taxon>Eukaryota</taxon>
        <taxon>Viridiplantae</taxon>
        <taxon>Streptophyta</taxon>
        <taxon>Embryophyta</taxon>
        <taxon>Marchantiophyta</taxon>
        <taxon>Marchantiopsida</taxon>
        <taxon>Marchantiidae</taxon>
        <taxon>Marchantiales</taxon>
        <taxon>Ricciaceae</taxon>
        <taxon>Riccia</taxon>
    </lineage>
</organism>
<dbReference type="EMBL" id="JBJQOH010000003">
    <property type="protein sequence ID" value="KAL3691007.1"/>
    <property type="molecule type" value="Genomic_DNA"/>
</dbReference>
<keyword evidence="2" id="KW-1185">Reference proteome</keyword>
<evidence type="ECO:0000313" key="2">
    <source>
        <dbReference type="Proteomes" id="UP001633002"/>
    </source>
</evidence>
<sequence length="108" mass="11880">MGGVKAVVTADGVLTGIDRWCCLLSWDRSSAAAATGWLLYWVAFGIPLLDLGLDGHRQPAEAESRPRESSGSYKILSARLLYKVEDKNSRAYMCGVCVHLPQLARRKQ</sequence>
<protein>
    <submittedName>
        <fullName evidence="1">Uncharacterized protein</fullName>
    </submittedName>
</protein>
<evidence type="ECO:0000313" key="1">
    <source>
        <dbReference type="EMBL" id="KAL3691007.1"/>
    </source>
</evidence>
<proteinExistence type="predicted"/>
<dbReference type="AlphaFoldDB" id="A0ABD3HHK5"/>
<dbReference type="Proteomes" id="UP001633002">
    <property type="component" value="Unassembled WGS sequence"/>
</dbReference>
<reference evidence="1 2" key="1">
    <citation type="submission" date="2024-09" db="EMBL/GenBank/DDBJ databases">
        <title>Chromosome-scale assembly of Riccia sorocarpa.</title>
        <authorList>
            <person name="Paukszto L."/>
        </authorList>
    </citation>
    <scope>NUCLEOTIDE SEQUENCE [LARGE SCALE GENOMIC DNA]</scope>
    <source>
        <strain evidence="1">LP-2024</strain>
        <tissue evidence="1">Aerial parts of the thallus</tissue>
    </source>
</reference>